<feature type="domain" description="BMC" evidence="4">
    <location>
        <begin position="3"/>
        <end position="87"/>
    </location>
</feature>
<dbReference type="PANTHER" id="PTHR33941">
    <property type="entry name" value="PROPANEDIOL UTILIZATION PROTEIN PDUA"/>
    <property type="match status" value="1"/>
</dbReference>
<dbReference type="InterPro" id="IPR044872">
    <property type="entry name" value="CcmK/CsoS1_BMC"/>
</dbReference>
<gene>
    <name evidence="5" type="ORF">GC105_06970</name>
</gene>
<dbReference type="GO" id="GO:0031469">
    <property type="term" value="C:bacterial microcompartment"/>
    <property type="evidence" value="ECO:0007669"/>
    <property type="project" value="UniProtKB-SubCell"/>
</dbReference>
<dbReference type="Pfam" id="PF00936">
    <property type="entry name" value="BMC"/>
    <property type="match status" value="1"/>
</dbReference>
<evidence type="ECO:0000256" key="1">
    <source>
        <dbReference type="ARBA" id="ARBA00024322"/>
    </source>
</evidence>
<comment type="similarity">
    <text evidence="3">Belongs to the bacterial microcompartments protein family.</text>
</comment>
<comment type="caution">
    <text evidence="5">The sequence shown here is derived from an EMBL/GenBank/DDBJ whole genome shotgun (WGS) entry which is preliminary data.</text>
</comment>
<dbReference type="InterPro" id="IPR011112">
    <property type="entry name" value="Rho-like_N"/>
</dbReference>
<comment type="subcellular location">
    <subcellularLocation>
        <location evidence="1">Bacterial microcompartment</location>
    </subcellularLocation>
</comment>
<dbReference type="PANTHER" id="PTHR33941:SF11">
    <property type="entry name" value="BACTERIAL MICROCOMPARTMENT SHELL PROTEIN PDUJ"/>
    <property type="match status" value="1"/>
</dbReference>
<reference evidence="5 6" key="1">
    <citation type="submission" date="2019-10" db="EMBL/GenBank/DDBJ databases">
        <title>Alkalibaculum tamaniensis sp.nov., a new alkaliphilic acetogen, isolated on methoxylated aromatics from a mud volcano.</title>
        <authorList>
            <person name="Khomyakova M.A."/>
            <person name="Merkel A.Y."/>
            <person name="Bonch-Osmolovskaya E.A."/>
            <person name="Slobodkin A.I."/>
        </authorList>
    </citation>
    <scope>NUCLEOTIDE SEQUENCE [LARGE SCALE GENOMIC DNA]</scope>
    <source>
        <strain evidence="5 6">M08DMB</strain>
    </source>
</reference>
<dbReference type="SMART" id="SM00959">
    <property type="entry name" value="Rho_N"/>
    <property type="match status" value="1"/>
</dbReference>
<keyword evidence="6" id="KW-1185">Reference proteome</keyword>
<dbReference type="SMART" id="SM00877">
    <property type="entry name" value="BMC"/>
    <property type="match status" value="1"/>
</dbReference>
<dbReference type="InterPro" id="IPR000249">
    <property type="entry name" value="BMC_dom"/>
</dbReference>
<dbReference type="GO" id="GO:0006353">
    <property type="term" value="P:DNA-templated transcription termination"/>
    <property type="evidence" value="ECO:0007669"/>
    <property type="project" value="InterPro"/>
</dbReference>
<proteinExistence type="inferred from homology"/>
<dbReference type="CDD" id="cd07045">
    <property type="entry name" value="BMC_CcmK_like"/>
    <property type="match status" value="1"/>
</dbReference>
<dbReference type="Pfam" id="PF07498">
    <property type="entry name" value="Rho_N"/>
    <property type="match status" value="1"/>
</dbReference>
<dbReference type="SUPFAM" id="SSF143414">
    <property type="entry name" value="CcmK-like"/>
    <property type="match status" value="1"/>
</dbReference>
<dbReference type="RefSeq" id="WP_152803073.1">
    <property type="nucleotide sequence ID" value="NZ_WHNX01000008.1"/>
</dbReference>
<name>A0A6A7K8K6_9FIRM</name>
<dbReference type="InterPro" id="IPR037233">
    <property type="entry name" value="CcmK-like_sf"/>
</dbReference>
<evidence type="ECO:0000259" key="4">
    <source>
        <dbReference type="PROSITE" id="PS51930"/>
    </source>
</evidence>
<dbReference type="AlphaFoldDB" id="A0A6A7K8K6"/>
<accession>A0A6A7K8K6</accession>
<organism evidence="5 6">
    <name type="scientific">Alkalibaculum sporogenes</name>
    <dbReference type="NCBI Taxonomy" id="2655001"/>
    <lineage>
        <taxon>Bacteria</taxon>
        <taxon>Bacillati</taxon>
        <taxon>Bacillota</taxon>
        <taxon>Clostridia</taxon>
        <taxon>Eubacteriales</taxon>
        <taxon>Eubacteriaceae</taxon>
        <taxon>Alkalibaculum</taxon>
    </lineage>
</organism>
<dbReference type="InterPro" id="IPR050575">
    <property type="entry name" value="BMC_shell"/>
</dbReference>
<dbReference type="EMBL" id="WHNX01000008">
    <property type="protein sequence ID" value="MPW25527.1"/>
    <property type="molecule type" value="Genomic_DNA"/>
</dbReference>
<evidence type="ECO:0000313" key="6">
    <source>
        <dbReference type="Proteomes" id="UP000440004"/>
    </source>
</evidence>
<dbReference type="Gene3D" id="1.10.720.10">
    <property type="match status" value="1"/>
</dbReference>
<dbReference type="Proteomes" id="UP000440004">
    <property type="component" value="Unassembled WGS sequence"/>
</dbReference>
<dbReference type="Gene3D" id="3.30.70.1710">
    <property type="match status" value="1"/>
</dbReference>
<sequence length="241" mass="26856">MFSIGIIDTFGFVTIVVALDTCLKTADVQFVRMDKMSGGIASVVIKGDVAAVTSSVQAGVEVAKALGGYRRHTIIARVDEQTEELLYKGNQNKIKDTHLKSPSVEAKPNNNIEFDMNETEPSLEMVKLAEPLKELKLPENLEIVEQEIQKNDIGKEALLPEQSQNKGKVIEDSIPSDEGKLVTELVNKSSYEKKLQAMTVQELRKIARELNLSTMDKDTIKRARKSDLILNILSENVEREE</sequence>
<protein>
    <submittedName>
        <fullName evidence="5">BMC domain-containing protein</fullName>
    </submittedName>
</protein>
<evidence type="ECO:0000256" key="3">
    <source>
        <dbReference type="PROSITE-ProRule" id="PRU01278"/>
    </source>
</evidence>
<evidence type="ECO:0000256" key="2">
    <source>
        <dbReference type="ARBA" id="ARBA00024446"/>
    </source>
</evidence>
<evidence type="ECO:0000313" key="5">
    <source>
        <dbReference type="EMBL" id="MPW25527.1"/>
    </source>
</evidence>
<dbReference type="PROSITE" id="PS51930">
    <property type="entry name" value="BMC_2"/>
    <property type="match status" value="1"/>
</dbReference>
<keyword evidence="2" id="KW-1283">Bacterial microcompartment</keyword>